<feature type="region of interest" description="Disordered" evidence="1">
    <location>
        <begin position="141"/>
        <end position="179"/>
    </location>
</feature>
<feature type="region of interest" description="Disordered" evidence="1">
    <location>
        <begin position="218"/>
        <end position="262"/>
    </location>
</feature>
<organism evidence="2 3">
    <name type="scientific">Colletotrichum musicola</name>
    <dbReference type="NCBI Taxonomy" id="2175873"/>
    <lineage>
        <taxon>Eukaryota</taxon>
        <taxon>Fungi</taxon>
        <taxon>Dikarya</taxon>
        <taxon>Ascomycota</taxon>
        <taxon>Pezizomycotina</taxon>
        <taxon>Sordariomycetes</taxon>
        <taxon>Hypocreomycetidae</taxon>
        <taxon>Glomerellales</taxon>
        <taxon>Glomerellaceae</taxon>
        <taxon>Colletotrichum</taxon>
        <taxon>Colletotrichum orchidearum species complex</taxon>
    </lineage>
</organism>
<gene>
    <name evidence="2" type="ORF">CMUS01_03317</name>
</gene>
<feature type="compositionally biased region" description="Polar residues" evidence="1">
    <location>
        <begin position="163"/>
        <end position="176"/>
    </location>
</feature>
<dbReference type="EMBL" id="WIGM01000078">
    <property type="protein sequence ID" value="KAF6842252.1"/>
    <property type="molecule type" value="Genomic_DNA"/>
</dbReference>
<dbReference type="Proteomes" id="UP000639643">
    <property type="component" value="Unassembled WGS sequence"/>
</dbReference>
<feature type="compositionally biased region" description="Low complexity" evidence="1">
    <location>
        <begin position="225"/>
        <end position="242"/>
    </location>
</feature>
<evidence type="ECO:0000256" key="1">
    <source>
        <dbReference type="SAM" id="MobiDB-lite"/>
    </source>
</evidence>
<evidence type="ECO:0000313" key="3">
    <source>
        <dbReference type="Proteomes" id="UP000639643"/>
    </source>
</evidence>
<proteinExistence type="predicted"/>
<evidence type="ECO:0000313" key="2">
    <source>
        <dbReference type="EMBL" id="KAF6842252.1"/>
    </source>
</evidence>
<feature type="region of interest" description="Disordered" evidence="1">
    <location>
        <begin position="1"/>
        <end position="25"/>
    </location>
</feature>
<name>A0A8H6NTC1_9PEZI</name>
<accession>A0A8H6NTC1</accession>
<keyword evidence="3" id="KW-1185">Reference proteome</keyword>
<dbReference type="AlphaFoldDB" id="A0A8H6NTC1"/>
<protein>
    <submittedName>
        <fullName evidence="2">Uncharacterized protein</fullName>
    </submittedName>
</protein>
<reference evidence="2" key="1">
    <citation type="journal article" date="2020" name="Phytopathology">
        <title>Genome Sequence Resources of Colletotrichum truncatum, C. plurivorum, C. musicola, and C. sojae: Four Species Pathogenic to Soybean (Glycine max).</title>
        <authorList>
            <person name="Rogerio F."/>
            <person name="Boufleur T.R."/>
            <person name="Ciampi-Guillardi M."/>
            <person name="Sukno S.A."/>
            <person name="Thon M.R."/>
            <person name="Massola Junior N.S."/>
            <person name="Baroncelli R."/>
        </authorList>
    </citation>
    <scope>NUCLEOTIDE SEQUENCE</scope>
    <source>
        <strain evidence="2">LFN0074</strain>
    </source>
</reference>
<feature type="compositionally biased region" description="Basic and acidic residues" evidence="1">
    <location>
        <begin position="15"/>
        <end position="25"/>
    </location>
</feature>
<sequence>MSVSRSRRWHHGAPHHQEDVSLRSVGDKTAKMLLQGPRLKSEETGTTGAKLDATLHREPPPGASLHYTRYTTPRHAMNGTPCCKWPLESAYWAGEMTDQPSAGHYMGPPHRDPSWCPRQPHSSGPGARGIPVDTSLVSLGEHLTGHTPPGAGSEPLARPVPSLSLSQHTSKMTHSTRGLRHLCLRPASESHPYETLLRPLLPPPRLPLRATQTCSLPARRMHQQSSASNTSSTTHHAHPSNAVLRRPPQLALSHSPVLPATP</sequence>
<feature type="compositionally biased region" description="Basic residues" evidence="1">
    <location>
        <begin position="1"/>
        <end position="14"/>
    </location>
</feature>
<comment type="caution">
    <text evidence="2">The sequence shown here is derived from an EMBL/GenBank/DDBJ whole genome shotgun (WGS) entry which is preliminary data.</text>
</comment>